<organism evidence="1 2">
    <name type="scientific">Ophiocordyceps polyrhachis-furcata BCC 54312</name>
    <dbReference type="NCBI Taxonomy" id="1330021"/>
    <lineage>
        <taxon>Eukaryota</taxon>
        <taxon>Fungi</taxon>
        <taxon>Dikarya</taxon>
        <taxon>Ascomycota</taxon>
        <taxon>Pezizomycotina</taxon>
        <taxon>Sordariomycetes</taxon>
        <taxon>Hypocreomycetidae</taxon>
        <taxon>Hypocreales</taxon>
        <taxon>Ophiocordycipitaceae</taxon>
        <taxon>Ophiocordyceps</taxon>
    </lineage>
</organism>
<accession>A0A367KZF2</accession>
<proteinExistence type="predicted"/>
<evidence type="ECO:0000313" key="2">
    <source>
        <dbReference type="Proteomes" id="UP000253664"/>
    </source>
</evidence>
<comment type="caution">
    <text evidence="1">The sequence shown here is derived from an EMBL/GenBank/DDBJ whole genome shotgun (WGS) entry which is preliminary data.</text>
</comment>
<reference evidence="1 2" key="1">
    <citation type="journal article" date="2015" name="BMC Genomics">
        <title>Insights from the genome of Ophiocordyceps polyrhachis-furcata to pathogenicity and host specificity in insect fungi.</title>
        <authorList>
            <person name="Wichadakul D."/>
            <person name="Kobmoo N."/>
            <person name="Ingsriswang S."/>
            <person name="Tangphatsornruang S."/>
            <person name="Chantasingh D."/>
            <person name="Luangsa-ard J.J."/>
            <person name="Eurwilaichitr L."/>
        </authorList>
    </citation>
    <scope>NUCLEOTIDE SEQUENCE [LARGE SCALE GENOMIC DNA]</scope>
    <source>
        <strain evidence="1 2">BCC 54312</strain>
    </source>
</reference>
<evidence type="ECO:0000313" key="1">
    <source>
        <dbReference type="EMBL" id="RCI07559.1"/>
    </source>
</evidence>
<name>A0A367KZF2_9HYPO</name>
<dbReference type="EMBL" id="LKCN02000026">
    <property type="protein sequence ID" value="RCI07559.1"/>
    <property type="molecule type" value="Genomic_DNA"/>
</dbReference>
<gene>
    <name evidence="1" type="ORF">L249_1603</name>
</gene>
<keyword evidence="2" id="KW-1185">Reference proteome</keyword>
<protein>
    <submittedName>
        <fullName evidence="1">Uncharacterized protein</fullName>
    </submittedName>
</protein>
<dbReference type="AlphaFoldDB" id="A0A367KZF2"/>
<dbReference type="Proteomes" id="UP000253664">
    <property type="component" value="Unassembled WGS sequence"/>
</dbReference>
<sequence>MPIPMDTRWVVCDKDVVVHATLLEKRARLETQECCSREEATPYLLDIDRRLLPMQILIIPRHQAFSSIQFNSIRRPWTGQPDLAGRLAQVPTGARRDTYEYVPVRRDD</sequence>